<protein>
    <recommendedName>
        <fullName evidence="4">DUF2975 domain-containing protein</fullName>
    </recommendedName>
</protein>
<accession>A0A1G9GJH6</accession>
<dbReference type="OrthoDB" id="5187564at2"/>
<evidence type="ECO:0000313" key="3">
    <source>
        <dbReference type="Proteomes" id="UP000198662"/>
    </source>
</evidence>
<feature type="transmembrane region" description="Helical" evidence="1">
    <location>
        <begin position="93"/>
        <end position="114"/>
    </location>
</feature>
<dbReference type="AlphaFoldDB" id="A0A1G9GJH6"/>
<feature type="transmembrane region" description="Helical" evidence="1">
    <location>
        <begin position="12"/>
        <end position="35"/>
    </location>
</feature>
<organism evidence="2 3">
    <name type="scientific">Glycomyces sambucus</name>
    <dbReference type="NCBI Taxonomy" id="380244"/>
    <lineage>
        <taxon>Bacteria</taxon>
        <taxon>Bacillati</taxon>
        <taxon>Actinomycetota</taxon>
        <taxon>Actinomycetes</taxon>
        <taxon>Glycomycetales</taxon>
        <taxon>Glycomycetaceae</taxon>
        <taxon>Glycomyces</taxon>
    </lineage>
</organism>
<evidence type="ECO:0008006" key="4">
    <source>
        <dbReference type="Google" id="ProtNLM"/>
    </source>
</evidence>
<name>A0A1G9GJH6_9ACTN</name>
<reference evidence="3" key="1">
    <citation type="submission" date="2016-10" db="EMBL/GenBank/DDBJ databases">
        <authorList>
            <person name="Varghese N."/>
            <person name="Submissions S."/>
        </authorList>
    </citation>
    <scope>NUCLEOTIDE SEQUENCE [LARGE SCALE GENOMIC DNA]</scope>
    <source>
        <strain evidence="3">CGMCC 4.3147</strain>
    </source>
</reference>
<dbReference type="STRING" id="380244.SAMN05216298_2245"/>
<keyword evidence="3" id="KW-1185">Reference proteome</keyword>
<proteinExistence type="predicted"/>
<keyword evidence="1" id="KW-0812">Transmembrane</keyword>
<keyword evidence="1" id="KW-1133">Transmembrane helix</keyword>
<keyword evidence="1" id="KW-0472">Membrane</keyword>
<gene>
    <name evidence="2" type="ORF">SAMN05216298_2245</name>
</gene>
<feature type="transmembrane region" description="Helical" evidence="1">
    <location>
        <begin position="62"/>
        <end position="81"/>
    </location>
</feature>
<sequence>MPPTQFGPRARTVAASALLGCAVAVIAVAVSQWLFGAELDPRDDALRRAAGIAFTDEARSTLFSVLPVALPALAAALAPDSRPGRVIGRLTRLVYFAYLVIGVLLASSAARYGFDGARQLAEEGQVFIGTRAAVERLVLDAVWLALAGIGLVFAGKARSRERTSTAEVVK</sequence>
<evidence type="ECO:0000256" key="1">
    <source>
        <dbReference type="SAM" id="Phobius"/>
    </source>
</evidence>
<dbReference type="EMBL" id="FNGF01000003">
    <property type="protein sequence ID" value="SDL00824.1"/>
    <property type="molecule type" value="Genomic_DNA"/>
</dbReference>
<feature type="transmembrane region" description="Helical" evidence="1">
    <location>
        <begin position="134"/>
        <end position="154"/>
    </location>
</feature>
<dbReference type="RefSeq" id="WP_091047999.1">
    <property type="nucleotide sequence ID" value="NZ_FNGF01000003.1"/>
</dbReference>
<evidence type="ECO:0000313" key="2">
    <source>
        <dbReference type="EMBL" id="SDL00824.1"/>
    </source>
</evidence>
<dbReference type="Proteomes" id="UP000198662">
    <property type="component" value="Unassembled WGS sequence"/>
</dbReference>